<dbReference type="OrthoDB" id="7068920at2"/>
<evidence type="ECO:0000313" key="2">
    <source>
        <dbReference type="Proteomes" id="UP000288983"/>
    </source>
</evidence>
<dbReference type="EMBL" id="QJRG01000034">
    <property type="protein sequence ID" value="RWU25600.1"/>
    <property type="molecule type" value="Genomic_DNA"/>
</dbReference>
<dbReference type="AlphaFoldDB" id="A0A443ZXR1"/>
<proteinExistence type="predicted"/>
<protein>
    <submittedName>
        <fullName evidence="1">Uncharacterized protein</fullName>
    </submittedName>
</protein>
<sequence length="192" mass="21533">MSKISRIREFISLSAGSLGEAIQHYWPVINYEKNGLQESNLTIHFAAHAMGAGLHAYPEASNGNYTDGHSRVDLLVRGLLDQDYVTILIESKKLFSAEKAQDICRDYAKIKAFEFVRRTNEETSKSESTAYGVLLAITSRESNAAWWQEPYLYDDGAWDNLGTILKGAGDRGVFEVSGLQHQYILYAIYALD</sequence>
<accession>A0A443ZXR1</accession>
<name>A0A443ZXR1_9PSED</name>
<gene>
    <name evidence="1" type="ORF">DM813_07765</name>
</gene>
<comment type="caution">
    <text evidence="1">The sequence shown here is derived from an EMBL/GenBank/DDBJ whole genome shotgun (WGS) entry which is preliminary data.</text>
</comment>
<reference evidence="1 2" key="1">
    <citation type="submission" date="2018-06" db="EMBL/GenBank/DDBJ databases">
        <title>Bacteria isolated from soil of Wuhan.</title>
        <authorList>
            <person name="Wei X."/>
            <person name="Chunhua H."/>
        </authorList>
    </citation>
    <scope>NUCLEOTIDE SEQUENCE [LARGE SCALE GENOMIC DNA]</scope>
    <source>
        <strain evidence="2">xwS2</strain>
    </source>
</reference>
<evidence type="ECO:0000313" key="1">
    <source>
        <dbReference type="EMBL" id="RWU25600.1"/>
    </source>
</evidence>
<organism evidence="1 2">
    <name type="scientific">Pseudomonas alkylphenolica</name>
    <dbReference type="NCBI Taxonomy" id="237609"/>
    <lineage>
        <taxon>Bacteria</taxon>
        <taxon>Pseudomonadati</taxon>
        <taxon>Pseudomonadota</taxon>
        <taxon>Gammaproteobacteria</taxon>
        <taxon>Pseudomonadales</taxon>
        <taxon>Pseudomonadaceae</taxon>
        <taxon>Pseudomonas</taxon>
    </lineage>
</organism>
<dbReference type="Proteomes" id="UP000288983">
    <property type="component" value="Unassembled WGS sequence"/>
</dbReference>
<dbReference type="RefSeq" id="WP_128322801.1">
    <property type="nucleotide sequence ID" value="NZ_QJRG01000034.1"/>
</dbReference>